<accession>A0A937AKP7</accession>
<keyword evidence="7 9" id="KW-0472">Membrane</keyword>
<dbReference type="GO" id="GO:0048034">
    <property type="term" value="P:heme O biosynthetic process"/>
    <property type="evidence" value="ECO:0007669"/>
    <property type="project" value="UniProtKB-UniRule"/>
</dbReference>
<dbReference type="PANTHER" id="PTHR43448">
    <property type="entry name" value="PROTOHEME IX FARNESYLTRANSFERASE, MITOCHONDRIAL"/>
    <property type="match status" value="1"/>
</dbReference>
<dbReference type="CDD" id="cd13957">
    <property type="entry name" value="PT_UbiA_Cox10"/>
    <property type="match status" value="1"/>
</dbReference>
<reference evidence="10" key="1">
    <citation type="submission" date="2021-01" db="EMBL/GenBank/DDBJ databases">
        <title>Marivirga sp. nov., isolated from intertidal surface sediments.</title>
        <authorList>
            <person name="Zhang M."/>
        </authorList>
    </citation>
    <scope>NUCLEOTIDE SEQUENCE</scope>
    <source>
        <strain evidence="10">SM1354</strain>
    </source>
</reference>
<dbReference type="InterPro" id="IPR000537">
    <property type="entry name" value="UbiA_prenyltransferase"/>
</dbReference>
<evidence type="ECO:0000256" key="5">
    <source>
        <dbReference type="ARBA" id="ARBA00022989"/>
    </source>
</evidence>
<comment type="subcellular location">
    <subcellularLocation>
        <location evidence="9">Cell membrane</location>
        <topology evidence="9">Multi-pass membrane protein</topology>
    </subcellularLocation>
    <subcellularLocation>
        <location evidence="1">Membrane</location>
        <topology evidence="1">Multi-pass membrane protein</topology>
    </subcellularLocation>
</comment>
<keyword evidence="3 9" id="KW-0808">Transferase</keyword>
<dbReference type="EMBL" id="JAERQG010000002">
    <property type="protein sequence ID" value="MBL0765328.1"/>
    <property type="molecule type" value="Genomic_DNA"/>
</dbReference>
<evidence type="ECO:0000256" key="1">
    <source>
        <dbReference type="ARBA" id="ARBA00004141"/>
    </source>
</evidence>
<gene>
    <name evidence="10" type="primary">cyoE</name>
    <name evidence="9" type="synonym">ctaB</name>
    <name evidence="10" type="ORF">JKP34_08715</name>
</gene>
<dbReference type="RefSeq" id="WP_201919841.1">
    <property type="nucleotide sequence ID" value="NZ_JAERQG010000002.1"/>
</dbReference>
<evidence type="ECO:0000256" key="2">
    <source>
        <dbReference type="ARBA" id="ARBA00022475"/>
    </source>
</evidence>
<dbReference type="InterPro" id="IPR044878">
    <property type="entry name" value="UbiA_sf"/>
</dbReference>
<dbReference type="AlphaFoldDB" id="A0A937AKP7"/>
<organism evidence="10 11">
    <name type="scientific">Marivirga atlantica</name>
    <dbReference type="NCBI Taxonomy" id="1548457"/>
    <lineage>
        <taxon>Bacteria</taxon>
        <taxon>Pseudomonadati</taxon>
        <taxon>Bacteroidota</taxon>
        <taxon>Cytophagia</taxon>
        <taxon>Cytophagales</taxon>
        <taxon>Marivirgaceae</taxon>
        <taxon>Marivirga</taxon>
    </lineage>
</organism>
<dbReference type="InterPro" id="IPR006369">
    <property type="entry name" value="Protohaem_IX_farnesylTrfase"/>
</dbReference>
<dbReference type="InterPro" id="IPR030470">
    <property type="entry name" value="UbiA_prenylTrfase_CS"/>
</dbReference>
<feature type="transmembrane region" description="Helical" evidence="9">
    <location>
        <begin position="176"/>
        <end position="199"/>
    </location>
</feature>
<feature type="transmembrane region" description="Helical" evidence="9">
    <location>
        <begin position="151"/>
        <end position="170"/>
    </location>
</feature>
<feature type="transmembrane region" description="Helical" evidence="9">
    <location>
        <begin position="53"/>
        <end position="81"/>
    </location>
</feature>
<evidence type="ECO:0000256" key="4">
    <source>
        <dbReference type="ARBA" id="ARBA00022692"/>
    </source>
</evidence>
<comment type="catalytic activity">
    <reaction evidence="8 9">
        <text>heme b + (2E,6E)-farnesyl diphosphate + H2O = Fe(II)-heme o + diphosphate</text>
        <dbReference type="Rhea" id="RHEA:28070"/>
        <dbReference type="ChEBI" id="CHEBI:15377"/>
        <dbReference type="ChEBI" id="CHEBI:33019"/>
        <dbReference type="ChEBI" id="CHEBI:60344"/>
        <dbReference type="ChEBI" id="CHEBI:60530"/>
        <dbReference type="ChEBI" id="CHEBI:175763"/>
        <dbReference type="EC" id="2.5.1.141"/>
    </reaction>
</comment>
<comment type="similarity">
    <text evidence="9">Belongs to the UbiA prenyltransferase family. Protoheme IX farnesyltransferase subfamily.</text>
</comment>
<dbReference type="NCBIfam" id="TIGR01473">
    <property type="entry name" value="cyoE_ctaB"/>
    <property type="match status" value="1"/>
</dbReference>
<dbReference type="Gene3D" id="1.10.357.140">
    <property type="entry name" value="UbiA prenyltransferase"/>
    <property type="match status" value="1"/>
</dbReference>
<dbReference type="GO" id="GO:0008495">
    <property type="term" value="F:protoheme IX farnesyltransferase activity"/>
    <property type="evidence" value="ECO:0007669"/>
    <property type="project" value="UniProtKB-UniRule"/>
</dbReference>
<feature type="transmembrane region" description="Helical" evidence="9">
    <location>
        <begin position="30"/>
        <end position="47"/>
    </location>
</feature>
<dbReference type="GO" id="GO:0006784">
    <property type="term" value="P:heme A biosynthetic process"/>
    <property type="evidence" value="ECO:0007669"/>
    <property type="project" value="TreeGrafter"/>
</dbReference>
<keyword evidence="6 9" id="KW-0350">Heme biosynthesis</keyword>
<dbReference type="HAMAP" id="MF_00154">
    <property type="entry name" value="CyoE_CtaB"/>
    <property type="match status" value="1"/>
</dbReference>
<name>A0A937AKP7_9BACT</name>
<dbReference type="PROSITE" id="PS00943">
    <property type="entry name" value="UBIA"/>
    <property type="match status" value="1"/>
</dbReference>
<evidence type="ECO:0000256" key="7">
    <source>
        <dbReference type="ARBA" id="ARBA00023136"/>
    </source>
</evidence>
<feature type="transmembrane region" description="Helical" evidence="9">
    <location>
        <begin position="220"/>
        <end position="239"/>
    </location>
</feature>
<evidence type="ECO:0000313" key="10">
    <source>
        <dbReference type="EMBL" id="MBL0765328.1"/>
    </source>
</evidence>
<dbReference type="Pfam" id="PF01040">
    <property type="entry name" value="UbiA"/>
    <property type="match status" value="1"/>
</dbReference>
<feature type="transmembrane region" description="Helical" evidence="9">
    <location>
        <begin position="245"/>
        <end position="269"/>
    </location>
</feature>
<proteinExistence type="inferred from homology"/>
<evidence type="ECO:0000313" key="11">
    <source>
        <dbReference type="Proteomes" id="UP000642920"/>
    </source>
</evidence>
<comment type="function">
    <text evidence="9">Converts heme B (protoheme IX) to heme O by substitution of the vinyl group on carbon 2 of heme B porphyrin ring with a hydroxyethyl farnesyl side group.</text>
</comment>
<keyword evidence="5 9" id="KW-1133">Transmembrane helix</keyword>
<dbReference type="GO" id="GO:0005886">
    <property type="term" value="C:plasma membrane"/>
    <property type="evidence" value="ECO:0007669"/>
    <property type="project" value="UniProtKB-SubCell"/>
</dbReference>
<keyword evidence="4 9" id="KW-0812">Transmembrane</keyword>
<evidence type="ECO:0000256" key="9">
    <source>
        <dbReference type="HAMAP-Rule" id="MF_00154"/>
    </source>
</evidence>
<dbReference type="Proteomes" id="UP000642920">
    <property type="component" value="Unassembled WGS sequence"/>
</dbReference>
<keyword evidence="11" id="KW-1185">Reference proteome</keyword>
<comment type="miscellaneous">
    <text evidence="9">Carbon 2 of the heme B porphyrin ring is defined according to the Fischer nomenclature.</text>
</comment>
<evidence type="ECO:0000256" key="8">
    <source>
        <dbReference type="ARBA" id="ARBA00047690"/>
    </source>
</evidence>
<comment type="pathway">
    <text evidence="9">Porphyrin-containing compound metabolism; heme O biosynthesis; heme O from protoheme: step 1/1.</text>
</comment>
<dbReference type="EC" id="2.5.1.141" evidence="9"/>
<protein>
    <recommendedName>
        <fullName evidence="9">Protoheme IX farnesyltransferase</fullName>
        <ecNumber evidence="9">2.5.1.141</ecNumber>
    </recommendedName>
    <alternativeName>
        <fullName evidence="9">Heme B farnesyltransferase</fullName>
    </alternativeName>
    <alternativeName>
        <fullName evidence="9">Heme O synthase</fullName>
    </alternativeName>
</protein>
<evidence type="ECO:0000256" key="6">
    <source>
        <dbReference type="ARBA" id="ARBA00023133"/>
    </source>
</evidence>
<comment type="caution">
    <text evidence="10">The sequence shown here is derived from an EMBL/GenBank/DDBJ whole genome shotgun (WGS) entry which is preliminary data.</text>
</comment>
<keyword evidence="2 9" id="KW-1003">Cell membrane</keyword>
<evidence type="ECO:0000256" key="3">
    <source>
        <dbReference type="ARBA" id="ARBA00022679"/>
    </source>
</evidence>
<sequence>MQYHKAHSLDNNIAFNVKLKAIWTMLKPRLSFLVAFSSAFGYVLGFSGSTIDWMVLTMLSLGGFFVSGSAVTINQILEVSYDKLMDRTKNRPLPTNVLSKNDAIYIAAISGMGGLSLLYIYTNPATVILSLASLILYSFVYTPLKRVGPIAVFVGAIPGALPPLLGWVAATNSFGIEAWIIFGIQFIWQFPHFWAIAWVADEDYKKAGFKLLPSGGKKDLNTAIQIMIYTLFLIPLGLLPSQFGITGIHSAFVVTICGVLFLSQTFYLMKECTKEAALKIMFGSFLYLPIVQIAYLLDKL</sequence>
<dbReference type="PANTHER" id="PTHR43448:SF2">
    <property type="entry name" value="PROTOHEME IX FARNESYLTRANSFERASE, MITOCHONDRIAL"/>
    <property type="match status" value="1"/>
</dbReference>
<feature type="transmembrane region" description="Helical" evidence="9">
    <location>
        <begin position="276"/>
        <end position="297"/>
    </location>
</feature>